<reference evidence="1 2" key="1">
    <citation type="journal article" date="2020" name="Mol. Biol. Evol.">
        <title>Distinct Expression and Methylation Patterns for Genes with Different Fates following a Single Whole-Genome Duplication in Flowering Plants.</title>
        <authorList>
            <person name="Shi T."/>
            <person name="Rahmani R.S."/>
            <person name="Gugger P.F."/>
            <person name="Wang M."/>
            <person name="Li H."/>
            <person name="Zhang Y."/>
            <person name="Li Z."/>
            <person name="Wang Q."/>
            <person name="Van de Peer Y."/>
            <person name="Marchal K."/>
            <person name="Chen J."/>
        </authorList>
    </citation>
    <scope>NUCLEOTIDE SEQUENCE [LARGE SCALE GENOMIC DNA]</scope>
    <source>
        <tissue evidence="1">Leaf</tissue>
    </source>
</reference>
<proteinExistence type="predicted"/>
<protein>
    <submittedName>
        <fullName evidence="1">Uncharacterized protein</fullName>
    </submittedName>
</protein>
<accession>A0A822ZZ17</accession>
<evidence type="ECO:0000313" key="1">
    <source>
        <dbReference type="EMBL" id="DAD48076.1"/>
    </source>
</evidence>
<dbReference type="Proteomes" id="UP000607653">
    <property type="component" value="Unassembled WGS sequence"/>
</dbReference>
<dbReference type="EMBL" id="DUZY01000008">
    <property type="protein sequence ID" value="DAD48076.1"/>
    <property type="molecule type" value="Genomic_DNA"/>
</dbReference>
<organism evidence="1 2">
    <name type="scientific">Nelumbo nucifera</name>
    <name type="common">Sacred lotus</name>
    <dbReference type="NCBI Taxonomy" id="4432"/>
    <lineage>
        <taxon>Eukaryota</taxon>
        <taxon>Viridiplantae</taxon>
        <taxon>Streptophyta</taxon>
        <taxon>Embryophyta</taxon>
        <taxon>Tracheophyta</taxon>
        <taxon>Spermatophyta</taxon>
        <taxon>Magnoliopsida</taxon>
        <taxon>Proteales</taxon>
        <taxon>Nelumbonaceae</taxon>
        <taxon>Nelumbo</taxon>
    </lineage>
</organism>
<name>A0A822ZZ17_NELNU</name>
<evidence type="ECO:0000313" key="2">
    <source>
        <dbReference type="Proteomes" id="UP000607653"/>
    </source>
</evidence>
<comment type="caution">
    <text evidence="1">The sequence shown here is derived from an EMBL/GenBank/DDBJ whole genome shotgun (WGS) entry which is preliminary data.</text>
</comment>
<keyword evidence="2" id="KW-1185">Reference proteome</keyword>
<gene>
    <name evidence="1" type="ORF">HUJ06_018013</name>
</gene>
<dbReference type="AlphaFoldDB" id="A0A822ZZ17"/>
<sequence>MQLQLHSLEEFGLSRLNLRLKLSLGVVFMLSCQSNLTSLLDTFQLKFLAPGCRQLLQ</sequence>